<dbReference type="EMBL" id="CP054139">
    <property type="protein sequence ID" value="QKJ31364.1"/>
    <property type="molecule type" value="Genomic_DNA"/>
</dbReference>
<protein>
    <submittedName>
        <fullName evidence="2">Uncharacterized protein</fullName>
    </submittedName>
</protein>
<reference evidence="2 3" key="1">
    <citation type="submission" date="2020-05" db="EMBL/GenBank/DDBJ databases">
        <title>Mucilaginibacter mali sp. nov.</title>
        <authorList>
            <person name="Kim H.S."/>
            <person name="Lee K.C."/>
            <person name="Suh M.K."/>
            <person name="Kim J.-S."/>
            <person name="Han K.-I."/>
            <person name="Eom M.K."/>
            <person name="Shin Y.K."/>
            <person name="Lee J.-S."/>
        </authorList>
    </citation>
    <scope>NUCLEOTIDE SEQUENCE [LARGE SCALE GENOMIC DNA]</scope>
    <source>
        <strain evidence="2 3">G2-14</strain>
    </source>
</reference>
<dbReference type="RefSeq" id="WP_173416024.1">
    <property type="nucleotide sequence ID" value="NZ_CP054139.1"/>
</dbReference>
<gene>
    <name evidence="2" type="ORF">HQ865_16875</name>
</gene>
<proteinExistence type="predicted"/>
<dbReference type="Proteomes" id="UP000505355">
    <property type="component" value="Chromosome"/>
</dbReference>
<name>A0A7D4QCZ8_9SPHI</name>
<accession>A0A7D4QCZ8</accession>
<dbReference type="KEGG" id="mmab:HQ865_16875"/>
<feature type="region of interest" description="Disordered" evidence="1">
    <location>
        <begin position="137"/>
        <end position="157"/>
    </location>
</feature>
<dbReference type="AlphaFoldDB" id="A0A7D4QCZ8"/>
<organism evidence="2 3">
    <name type="scientific">Mucilaginibacter mali</name>
    <dbReference type="NCBI Taxonomy" id="2740462"/>
    <lineage>
        <taxon>Bacteria</taxon>
        <taxon>Pseudomonadati</taxon>
        <taxon>Bacteroidota</taxon>
        <taxon>Sphingobacteriia</taxon>
        <taxon>Sphingobacteriales</taxon>
        <taxon>Sphingobacteriaceae</taxon>
        <taxon>Mucilaginibacter</taxon>
    </lineage>
</organism>
<evidence type="ECO:0000313" key="3">
    <source>
        <dbReference type="Proteomes" id="UP000505355"/>
    </source>
</evidence>
<keyword evidence="3" id="KW-1185">Reference proteome</keyword>
<evidence type="ECO:0000313" key="2">
    <source>
        <dbReference type="EMBL" id="QKJ31364.1"/>
    </source>
</evidence>
<evidence type="ECO:0000256" key="1">
    <source>
        <dbReference type="SAM" id="MobiDB-lite"/>
    </source>
</evidence>
<sequence>MSQLITPDWDNANDYTRLDKHVIEIPMDGAVNWQSDLKAGSTGKTNTFKNYSRTSFLIFGSAENYTAYIMTVIADSAYINNDFTKLSQNTFQHHDPNFSGKLLYFTPKGKFVSGWIYKKGKLTAALTSTGTKQTNSLKLLDGPVGTDPTQDGDGSSGGSGNCTYWYYVLRYGNDIISVTLLGRTCDGSVPQGPVDGQYIYPDQTGGYVPPEPVRIIEDSLKKHFPCATKLVIDKLLMDPAYLNFVSVFTTSQKPDLKWEDSNTLPWNQSIPGSTSTTYTLASTTPDNRNATISLNRNMLQNSSQLLIAAAAIHETLHAYINYVLYNAVDSLVHEPSVNSWMASAAIYYDFYYYNLPMNYRDHFAMINDYFDQAVAILATWDNNGHTMDEYRMAMLYGTNLAEDSVSQFEKNLLNTAYNGIVSKYNLSPTAINTFNTNNLNAPTNKKLPGDCPP</sequence>